<sequence length="124" mass="14484">MVRSMNFNWKYALVNNIDFYPFFIVLALEETYPKSIFADSLWILPVIFIFSLIAHFTLYKPAIKSNPSLDQKHYTSSLVSWLIMIVGVIGIIFAVFYYHFHSPLIWIAFLVLVLLRDAFANNDL</sequence>
<feature type="transmembrane region" description="Helical" evidence="1">
    <location>
        <begin position="78"/>
        <end position="98"/>
    </location>
</feature>
<feature type="transmembrane region" description="Helical" evidence="1">
    <location>
        <begin position="12"/>
        <end position="28"/>
    </location>
</feature>
<name>A0A8S5SKR1_9CAUD</name>
<dbReference type="EMBL" id="BK032612">
    <property type="protein sequence ID" value="DAF51255.1"/>
    <property type="molecule type" value="Genomic_DNA"/>
</dbReference>
<feature type="transmembrane region" description="Helical" evidence="1">
    <location>
        <begin position="104"/>
        <end position="120"/>
    </location>
</feature>
<keyword evidence="1" id="KW-0812">Transmembrane</keyword>
<evidence type="ECO:0000313" key="2">
    <source>
        <dbReference type="EMBL" id="DAF51255.1"/>
    </source>
</evidence>
<organism evidence="2">
    <name type="scientific">Siphoviridae sp. ctk5O4</name>
    <dbReference type="NCBI Taxonomy" id="2827921"/>
    <lineage>
        <taxon>Viruses</taxon>
        <taxon>Duplodnaviria</taxon>
        <taxon>Heunggongvirae</taxon>
        <taxon>Uroviricota</taxon>
        <taxon>Caudoviricetes</taxon>
    </lineage>
</organism>
<keyword evidence="1" id="KW-0472">Membrane</keyword>
<reference evidence="2" key="1">
    <citation type="journal article" date="2021" name="Proc. Natl. Acad. Sci. U.S.A.">
        <title>A Catalog of Tens of Thousands of Viruses from Human Metagenomes Reveals Hidden Associations with Chronic Diseases.</title>
        <authorList>
            <person name="Tisza M.J."/>
            <person name="Buck C.B."/>
        </authorList>
    </citation>
    <scope>NUCLEOTIDE SEQUENCE</scope>
    <source>
        <strain evidence="2">Ctk5O4</strain>
    </source>
</reference>
<keyword evidence="1" id="KW-1133">Transmembrane helix</keyword>
<protein>
    <submittedName>
        <fullName evidence="2">Uncharacterized protein</fullName>
    </submittedName>
</protein>
<accession>A0A8S5SKR1</accession>
<proteinExistence type="predicted"/>
<feature type="transmembrane region" description="Helical" evidence="1">
    <location>
        <begin position="40"/>
        <end position="58"/>
    </location>
</feature>
<evidence type="ECO:0000256" key="1">
    <source>
        <dbReference type="SAM" id="Phobius"/>
    </source>
</evidence>